<protein>
    <submittedName>
        <fullName evidence="7">Glycoside hydrolase family 43 protein</fullName>
    </submittedName>
</protein>
<organism evidence="7 8">
    <name type="scientific">Nocardioides humi</name>
    <dbReference type="NCBI Taxonomy" id="449461"/>
    <lineage>
        <taxon>Bacteria</taxon>
        <taxon>Bacillati</taxon>
        <taxon>Actinomycetota</taxon>
        <taxon>Actinomycetes</taxon>
        <taxon>Propionibacteriales</taxon>
        <taxon>Nocardioidaceae</taxon>
        <taxon>Nocardioides</taxon>
    </lineage>
</organism>
<dbReference type="EMBL" id="BAAAOR010000009">
    <property type="protein sequence ID" value="GAA1510226.1"/>
    <property type="molecule type" value="Genomic_DNA"/>
</dbReference>
<dbReference type="InterPro" id="IPR050727">
    <property type="entry name" value="GH43_arabinanases"/>
</dbReference>
<keyword evidence="3 5" id="KW-0378">Hydrolase</keyword>
<comment type="pathway">
    <text evidence="1">Glycan metabolism; L-arabinan degradation.</text>
</comment>
<gene>
    <name evidence="7" type="ORF">GCM10009788_13270</name>
</gene>
<evidence type="ECO:0000256" key="3">
    <source>
        <dbReference type="ARBA" id="ARBA00022801"/>
    </source>
</evidence>
<comment type="caution">
    <text evidence="7">The sequence shown here is derived from an EMBL/GenBank/DDBJ whole genome shotgun (WGS) entry which is preliminary data.</text>
</comment>
<keyword evidence="8" id="KW-1185">Reference proteome</keyword>
<keyword evidence="6" id="KW-0732">Signal</keyword>
<evidence type="ECO:0000256" key="1">
    <source>
        <dbReference type="ARBA" id="ARBA00004834"/>
    </source>
</evidence>
<dbReference type="SUPFAM" id="SSF75005">
    <property type="entry name" value="Arabinanase/levansucrase/invertase"/>
    <property type="match status" value="1"/>
</dbReference>
<name>A0ABN2A5B8_9ACTN</name>
<evidence type="ECO:0000313" key="8">
    <source>
        <dbReference type="Proteomes" id="UP001500842"/>
    </source>
</evidence>
<evidence type="ECO:0000256" key="2">
    <source>
        <dbReference type="ARBA" id="ARBA00009865"/>
    </source>
</evidence>
<sequence length="362" mass="40013">MRRPAPRLACVLAVLAALVLALCGTPARAEERYPEPYFNGNVGDPSVVMVGKRMVVVATGPQINRAYKDPGKKWKWAQPVLTHRPKWALKEGGIWAADIAKVRGKWLLFYAIPVAGLGDYGRCIGVAVAKRALDRFRPVGKRPLVCPSRALVPTAQDPVATPDLPSRGVIDPSFYEEGNQRYLLYKTDGRPSSIRLLPLSKSGRKVRAGQDPANPSVELVRTAEVIENPVLMRNPWGYYLFASEGDFARCSYHETWRHSPSLTDWSAAQPSVLLDSTSTGGLCGPGGGDIIKRKGRTTLYFHSWVRLKSTKPKGPNYWAWNGGEKYGRRVMYAARLRFPGGVPTVKKYVTRKGVAARVPTPY</sequence>
<dbReference type="Proteomes" id="UP001500842">
    <property type="component" value="Unassembled WGS sequence"/>
</dbReference>
<dbReference type="InterPro" id="IPR006710">
    <property type="entry name" value="Glyco_hydro_43"/>
</dbReference>
<keyword evidence="4 5" id="KW-0326">Glycosidase</keyword>
<reference evidence="7 8" key="1">
    <citation type="journal article" date="2019" name="Int. J. Syst. Evol. Microbiol.">
        <title>The Global Catalogue of Microorganisms (GCM) 10K type strain sequencing project: providing services to taxonomists for standard genome sequencing and annotation.</title>
        <authorList>
            <consortium name="The Broad Institute Genomics Platform"/>
            <consortium name="The Broad Institute Genome Sequencing Center for Infectious Disease"/>
            <person name="Wu L."/>
            <person name="Ma J."/>
        </authorList>
    </citation>
    <scope>NUCLEOTIDE SEQUENCE [LARGE SCALE GENOMIC DNA]</scope>
    <source>
        <strain evidence="7 8">JCM 14942</strain>
    </source>
</reference>
<dbReference type="InterPro" id="IPR023296">
    <property type="entry name" value="Glyco_hydro_beta-prop_sf"/>
</dbReference>
<evidence type="ECO:0000256" key="4">
    <source>
        <dbReference type="ARBA" id="ARBA00023295"/>
    </source>
</evidence>
<dbReference type="RefSeq" id="WP_141004533.1">
    <property type="nucleotide sequence ID" value="NZ_BAAAOR010000009.1"/>
</dbReference>
<evidence type="ECO:0000313" key="7">
    <source>
        <dbReference type="EMBL" id="GAA1510226.1"/>
    </source>
</evidence>
<evidence type="ECO:0000256" key="5">
    <source>
        <dbReference type="RuleBase" id="RU361187"/>
    </source>
</evidence>
<feature type="signal peptide" evidence="6">
    <location>
        <begin position="1"/>
        <end position="29"/>
    </location>
</feature>
<dbReference type="Gene3D" id="2.115.10.20">
    <property type="entry name" value="Glycosyl hydrolase domain, family 43"/>
    <property type="match status" value="1"/>
</dbReference>
<comment type="similarity">
    <text evidence="2 5">Belongs to the glycosyl hydrolase 43 family.</text>
</comment>
<dbReference type="PANTHER" id="PTHR43301:SF3">
    <property type="entry name" value="ARABINAN ENDO-1,5-ALPHA-L-ARABINOSIDASE A-RELATED"/>
    <property type="match status" value="1"/>
</dbReference>
<dbReference type="PANTHER" id="PTHR43301">
    <property type="entry name" value="ARABINAN ENDO-1,5-ALPHA-L-ARABINOSIDASE"/>
    <property type="match status" value="1"/>
</dbReference>
<evidence type="ECO:0000256" key="6">
    <source>
        <dbReference type="SAM" id="SignalP"/>
    </source>
</evidence>
<dbReference type="Pfam" id="PF04616">
    <property type="entry name" value="Glyco_hydro_43"/>
    <property type="match status" value="1"/>
</dbReference>
<dbReference type="GO" id="GO:0016787">
    <property type="term" value="F:hydrolase activity"/>
    <property type="evidence" value="ECO:0007669"/>
    <property type="project" value="UniProtKB-KW"/>
</dbReference>
<feature type="chain" id="PRO_5045982970" evidence="6">
    <location>
        <begin position="30"/>
        <end position="362"/>
    </location>
</feature>
<accession>A0ABN2A5B8</accession>
<proteinExistence type="inferred from homology"/>